<proteinExistence type="predicted"/>
<organism evidence="2 3">
    <name type="scientific">Streptomyces yaizuensis</name>
    <dbReference type="NCBI Taxonomy" id="2989713"/>
    <lineage>
        <taxon>Bacteria</taxon>
        <taxon>Bacillati</taxon>
        <taxon>Actinomycetota</taxon>
        <taxon>Actinomycetes</taxon>
        <taxon>Kitasatosporales</taxon>
        <taxon>Streptomycetaceae</taxon>
        <taxon>Streptomyces</taxon>
    </lineage>
</organism>
<evidence type="ECO:0000313" key="2">
    <source>
        <dbReference type="EMBL" id="GLF95337.1"/>
    </source>
</evidence>
<protein>
    <submittedName>
        <fullName evidence="2">Uncharacterized protein</fullName>
    </submittedName>
</protein>
<dbReference type="EMBL" id="BSBI01000004">
    <property type="protein sequence ID" value="GLF95337.1"/>
    <property type="molecule type" value="Genomic_DNA"/>
</dbReference>
<sequence>MDERGGLGGRRRRERFGRAVNARARIAVLWAVACLGGLAATAALTPSGTGKSSGPEEPGRRESIITAVPAVDCERIAEEIRQADAGSGGANPRPGLMVARSTAVPEECVDELQAQGLW</sequence>
<evidence type="ECO:0000313" key="3">
    <source>
        <dbReference type="Proteomes" id="UP001291653"/>
    </source>
</evidence>
<dbReference type="Proteomes" id="UP001291653">
    <property type="component" value="Unassembled WGS sequence"/>
</dbReference>
<comment type="caution">
    <text evidence="2">The sequence shown here is derived from an EMBL/GenBank/DDBJ whole genome shotgun (WGS) entry which is preliminary data.</text>
</comment>
<dbReference type="RefSeq" id="WP_323447375.1">
    <property type="nucleotide sequence ID" value="NZ_BSBI01000004.1"/>
</dbReference>
<evidence type="ECO:0000256" key="1">
    <source>
        <dbReference type="SAM" id="MobiDB-lite"/>
    </source>
</evidence>
<reference evidence="2 3" key="1">
    <citation type="submission" date="2022-10" db="EMBL/GenBank/DDBJ databases">
        <title>Draft genome sequence of Streptomyces sp. YSPA8.</title>
        <authorList>
            <person name="Moriuchi R."/>
            <person name="Dohra H."/>
            <person name="Yamamura H."/>
            <person name="Kodani S."/>
        </authorList>
    </citation>
    <scope>NUCLEOTIDE SEQUENCE [LARGE SCALE GENOMIC DNA]</scope>
    <source>
        <strain evidence="2 3">YSPA8</strain>
    </source>
</reference>
<name>A0ABQ5NY93_9ACTN</name>
<gene>
    <name evidence="2" type="ORF">SYYSPA8_13590</name>
</gene>
<feature type="region of interest" description="Disordered" evidence="1">
    <location>
        <begin position="43"/>
        <end position="64"/>
    </location>
</feature>
<keyword evidence="3" id="KW-1185">Reference proteome</keyword>
<accession>A0ABQ5NY93</accession>